<evidence type="ECO:0000259" key="11">
    <source>
        <dbReference type="PROSITE" id="PS50011"/>
    </source>
</evidence>
<comment type="similarity">
    <text evidence="6">Belongs to the protein kinase superfamily. STE Ser/Thr protein kinase family. MAP kinase kinase subfamily.</text>
</comment>
<dbReference type="SMART" id="SM00220">
    <property type="entry name" value="S_TKc"/>
    <property type="match status" value="1"/>
</dbReference>
<dbReference type="InterPro" id="IPR000719">
    <property type="entry name" value="Prot_kinase_dom"/>
</dbReference>
<keyword evidence="2" id="KW-0808">Transferase</keyword>
<dbReference type="AlphaFoldDB" id="A0A267EWC0"/>
<evidence type="ECO:0000313" key="12">
    <source>
        <dbReference type="EMBL" id="PAA65830.1"/>
    </source>
</evidence>
<keyword evidence="4" id="KW-0418">Kinase</keyword>
<dbReference type="GO" id="GO:0004708">
    <property type="term" value="F:MAP kinase kinase activity"/>
    <property type="evidence" value="ECO:0007669"/>
    <property type="project" value="UniProtKB-EC"/>
</dbReference>
<dbReference type="Gene3D" id="1.10.510.10">
    <property type="entry name" value="Transferase(Phosphotransferase) domain 1"/>
    <property type="match status" value="1"/>
</dbReference>
<feature type="compositionally biased region" description="Basic and acidic residues" evidence="10">
    <location>
        <begin position="1"/>
        <end position="11"/>
    </location>
</feature>
<organism evidence="12 14">
    <name type="scientific">Macrostomum lignano</name>
    <dbReference type="NCBI Taxonomy" id="282301"/>
    <lineage>
        <taxon>Eukaryota</taxon>
        <taxon>Metazoa</taxon>
        <taxon>Spiralia</taxon>
        <taxon>Lophotrochozoa</taxon>
        <taxon>Platyhelminthes</taxon>
        <taxon>Rhabditophora</taxon>
        <taxon>Macrostomorpha</taxon>
        <taxon>Macrostomida</taxon>
        <taxon>Macrostomidae</taxon>
        <taxon>Macrostomum</taxon>
    </lineage>
</organism>
<name>A0A267EWC0_9PLAT</name>
<proteinExistence type="inferred from homology"/>
<dbReference type="Gene3D" id="3.30.200.20">
    <property type="entry name" value="Phosphorylase Kinase, domain 1"/>
    <property type="match status" value="1"/>
</dbReference>
<evidence type="ECO:0000256" key="4">
    <source>
        <dbReference type="ARBA" id="ARBA00022777"/>
    </source>
</evidence>
<evidence type="ECO:0000256" key="9">
    <source>
        <dbReference type="RuleBase" id="RU000304"/>
    </source>
</evidence>
<feature type="domain" description="Protein kinase" evidence="11">
    <location>
        <begin position="63"/>
        <end position="327"/>
    </location>
</feature>
<keyword evidence="1 9" id="KW-0723">Serine/threonine-protein kinase</keyword>
<dbReference type="GO" id="GO:0004674">
    <property type="term" value="F:protein serine/threonine kinase activity"/>
    <property type="evidence" value="ECO:0007669"/>
    <property type="project" value="UniProtKB-KW"/>
</dbReference>
<comment type="caution">
    <text evidence="12">The sequence shown here is derived from an EMBL/GenBank/DDBJ whole genome shotgun (WGS) entry which is preliminary data.</text>
</comment>
<dbReference type="STRING" id="282301.A0A267EWC0"/>
<dbReference type="InterPro" id="IPR008271">
    <property type="entry name" value="Ser/Thr_kinase_AS"/>
</dbReference>
<dbReference type="EMBL" id="NIVC01000814">
    <property type="protein sequence ID" value="PAA76538.1"/>
    <property type="molecule type" value="Genomic_DNA"/>
</dbReference>
<evidence type="ECO:0000256" key="8">
    <source>
        <dbReference type="PROSITE-ProRule" id="PRU10141"/>
    </source>
</evidence>
<dbReference type="Proteomes" id="UP000215902">
    <property type="component" value="Unassembled WGS sequence"/>
</dbReference>
<dbReference type="SUPFAM" id="SSF56112">
    <property type="entry name" value="Protein kinase-like (PK-like)"/>
    <property type="match status" value="1"/>
</dbReference>
<sequence>MADCGDDKRDASSAGKTRRRPKIPLPVEQPQPLPIPIANDQPLTEKTTIRLSGEDVEVHVNDLEVIDKLGQGQYGVVEKVRHKNTNCLFALKRVRHSFDTKENERHIREINVQQRTTNCPYAVFFYGALFREGDLMILMELMDLSLDRMYKTAHLADVNKPIPGNVLKHVAYSVLSALDYMYQIKIIHRDVKPSNILTNRRGQFKMCDFGIAGQLVNSFARSEIGSQQYLAPERIDVKRDGSRGYTSVSDVWSFGITMVELANGKYPYEHWKTPFQQINDILNGPTPKLRDDDPRFDPELRDFVGKCLVKNPSERWRFNQLLKHSFLSGCDRPETLESMQEETAVFVKLILDVMEAKKAQQYSG</sequence>
<keyword evidence="3 8" id="KW-0547">Nucleotide-binding</keyword>
<feature type="binding site" evidence="8">
    <location>
        <position position="92"/>
    </location>
    <ligand>
        <name>ATP</name>
        <dbReference type="ChEBI" id="CHEBI:30616"/>
    </ligand>
</feature>
<accession>A0A267EWC0</accession>
<dbReference type="EMBL" id="NIVC01001613">
    <property type="protein sequence ID" value="PAA65830.1"/>
    <property type="molecule type" value="Genomic_DNA"/>
</dbReference>
<evidence type="ECO:0000256" key="6">
    <source>
        <dbReference type="ARBA" id="ARBA00038035"/>
    </source>
</evidence>
<evidence type="ECO:0000256" key="3">
    <source>
        <dbReference type="ARBA" id="ARBA00022741"/>
    </source>
</evidence>
<dbReference type="PANTHER" id="PTHR48013:SF11">
    <property type="entry name" value="LICORNE"/>
    <property type="match status" value="1"/>
</dbReference>
<evidence type="ECO:0000313" key="13">
    <source>
        <dbReference type="EMBL" id="PAA76538.1"/>
    </source>
</evidence>
<dbReference type="GO" id="GO:0005524">
    <property type="term" value="F:ATP binding"/>
    <property type="evidence" value="ECO:0007669"/>
    <property type="project" value="UniProtKB-UniRule"/>
</dbReference>
<evidence type="ECO:0000313" key="14">
    <source>
        <dbReference type="Proteomes" id="UP000215902"/>
    </source>
</evidence>
<dbReference type="Pfam" id="PF00069">
    <property type="entry name" value="Pkinase"/>
    <property type="match status" value="1"/>
</dbReference>
<dbReference type="PROSITE" id="PS50011">
    <property type="entry name" value="PROTEIN_KINASE_DOM"/>
    <property type="match status" value="1"/>
</dbReference>
<evidence type="ECO:0000256" key="2">
    <source>
        <dbReference type="ARBA" id="ARBA00022679"/>
    </source>
</evidence>
<dbReference type="OrthoDB" id="10252354at2759"/>
<evidence type="ECO:0000256" key="5">
    <source>
        <dbReference type="ARBA" id="ARBA00022840"/>
    </source>
</evidence>
<feature type="compositionally biased region" description="Pro residues" evidence="10">
    <location>
        <begin position="23"/>
        <end position="35"/>
    </location>
</feature>
<dbReference type="PROSITE" id="PS00107">
    <property type="entry name" value="PROTEIN_KINASE_ATP"/>
    <property type="match status" value="1"/>
</dbReference>
<dbReference type="InterPro" id="IPR017441">
    <property type="entry name" value="Protein_kinase_ATP_BS"/>
</dbReference>
<reference evidence="12 14" key="1">
    <citation type="submission" date="2017-06" db="EMBL/GenBank/DDBJ databases">
        <title>A platform for efficient transgenesis in Macrostomum lignano, a flatworm model organism for stem cell research.</title>
        <authorList>
            <person name="Berezikov E."/>
        </authorList>
    </citation>
    <scope>NUCLEOTIDE SEQUENCE [LARGE SCALE GENOMIC DNA]</scope>
    <source>
        <strain evidence="12">DV1</strain>
        <tissue evidence="12">Whole organism</tissue>
    </source>
</reference>
<gene>
    <name evidence="12" type="ORF">BOX15_Mlig002141g4</name>
    <name evidence="13" type="ORF">BOX15_Mlig026907g1</name>
</gene>
<dbReference type="PANTHER" id="PTHR48013">
    <property type="entry name" value="DUAL SPECIFICITY MITOGEN-ACTIVATED PROTEIN KINASE KINASE 5-RELATED"/>
    <property type="match status" value="1"/>
</dbReference>
<dbReference type="PROSITE" id="PS00108">
    <property type="entry name" value="PROTEIN_KINASE_ST"/>
    <property type="match status" value="1"/>
</dbReference>
<evidence type="ECO:0000256" key="10">
    <source>
        <dbReference type="SAM" id="MobiDB-lite"/>
    </source>
</evidence>
<keyword evidence="5 8" id="KW-0067">ATP-binding</keyword>
<protein>
    <recommendedName>
        <fullName evidence="7">mitogen-activated protein kinase kinase</fullName>
        <ecNumber evidence="7">2.7.12.2</ecNumber>
    </recommendedName>
</protein>
<evidence type="ECO:0000256" key="7">
    <source>
        <dbReference type="ARBA" id="ARBA00038999"/>
    </source>
</evidence>
<dbReference type="InterPro" id="IPR011009">
    <property type="entry name" value="Kinase-like_dom_sf"/>
</dbReference>
<dbReference type="FunFam" id="3.30.200.20:FF:000040">
    <property type="entry name" value="Dual specificity mitogen-activated protein kinase kinase"/>
    <property type="match status" value="1"/>
</dbReference>
<evidence type="ECO:0000256" key="1">
    <source>
        <dbReference type="ARBA" id="ARBA00022527"/>
    </source>
</evidence>
<dbReference type="EC" id="2.7.12.2" evidence="7"/>
<keyword evidence="14" id="KW-1185">Reference proteome</keyword>
<feature type="region of interest" description="Disordered" evidence="10">
    <location>
        <begin position="1"/>
        <end position="39"/>
    </location>
</feature>